<feature type="transmembrane region" description="Helical" evidence="1">
    <location>
        <begin position="83"/>
        <end position="107"/>
    </location>
</feature>
<feature type="transmembrane region" description="Helical" evidence="1">
    <location>
        <begin position="6"/>
        <end position="31"/>
    </location>
</feature>
<dbReference type="EMBL" id="CAJVPJ010003286">
    <property type="protein sequence ID" value="CAG8637998.1"/>
    <property type="molecule type" value="Genomic_DNA"/>
</dbReference>
<evidence type="ECO:0000256" key="1">
    <source>
        <dbReference type="SAM" id="Phobius"/>
    </source>
</evidence>
<feature type="transmembrane region" description="Helical" evidence="1">
    <location>
        <begin position="43"/>
        <end position="63"/>
    </location>
</feature>
<feature type="transmembrane region" description="Helical" evidence="1">
    <location>
        <begin position="206"/>
        <end position="226"/>
    </location>
</feature>
<feature type="transmembrane region" description="Helical" evidence="1">
    <location>
        <begin position="232"/>
        <end position="257"/>
    </location>
</feature>
<organism evidence="2 3">
    <name type="scientific">Paraglomus occultum</name>
    <dbReference type="NCBI Taxonomy" id="144539"/>
    <lineage>
        <taxon>Eukaryota</taxon>
        <taxon>Fungi</taxon>
        <taxon>Fungi incertae sedis</taxon>
        <taxon>Mucoromycota</taxon>
        <taxon>Glomeromycotina</taxon>
        <taxon>Glomeromycetes</taxon>
        <taxon>Paraglomerales</taxon>
        <taxon>Paraglomeraceae</taxon>
        <taxon>Paraglomus</taxon>
    </lineage>
</organism>
<dbReference type="OrthoDB" id="2439240at2759"/>
<gene>
    <name evidence="2" type="ORF">POCULU_LOCUS9262</name>
</gene>
<dbReference type="AlphaFoldDB" id="A0A9N9H0B9"/>
<evidence type="ECO:0000313" key="2">
    <source>
        <dbReference type="EMBL" id="CAG8637998.1"/>
    </source>
</evidence>
<proteinExistence type="predicted"/>
<protein>
    <submittedName>
        <fullName evidence="2">10797_t:CDS:1</fullName>
    </submittedName>
</protein>
<keyword evidence="3" id="KW-1185">Reference proteome</keyword>
<name>A0A9N9H0B9_9GLOM</name>
<evidence type="ECO:0000313" key="3">
    <source>
        <dbReference type="Proteomes" id="UP000789572"/>
    </source>
</evidence>
<feature type="transmembrane region" description="Helical" evidence="1">
    <location>
        <begin position="119"/>
        <end position="140"/>
    </location>
</feature>
<comment type="caution">
    <text evidence="2">The sequence shown here is derived from an EMBL/GenBank/DDBJ whole genome shotgun (WGS) entry which is preliminary data.</text>
</comment>
<keyword evidence="1" id="KW-0472">Membrane</keyword>
<keyword evidence="1" id="KW-1133">Transmembrane helix</keyword>
<dbReference type="Proteomes" id="UP000789572">
    <property type="component" value="Unassembled WGS sequence"/>
</dbReference>
<reference evidence="2" key="1">
    <citation type="submission" date="2021-06" db="EMBL/GenBank/DDBJ databases">
        <authorList>
            <person name="Kallberg Y."/>
            <person name="Tangrot J."/>
            <person name="Rosling A."/>
        </authorList>
    </citation>
    <scope>NUCLEOTIDE SEQUENCE</scope>
    <source>
        <strain evidence="2">IA702</strain>
    </source>
</reference>
<feature type="transmembrane region" description="Helical" evidence="1">
    <location>
        <begin position="146"/>
        <end position="171"/>
    </location>
</feature>
<accession>A0A9N9H0B9</accession>
<keyword evidence="1" id="KW-0812">Transmembrane</keyword>
<sequence>MSGDKQIQVAVLGTLILNSLACVCVFCKTACRWRDSTSKEMPIVWKVSLYTATLDFMLCIIMMLETVSPKPHMGQSFMIMKGIALVIISMSMFMGGTMIVLTYLNLCKKMDLDLGRHDWKLFASVMGASLPLSFTAWSIGHLISGWIITLPVIVVFVSISITALLVLYCYVNTLNVIYKVGHDLLGSNMASQRTVLEKAVSKKLSYYLWVFFCRVLLLVGYIITLVNKSTDATVSAIILLGLSIGVSFNVIFSVLYLESTTRCCLKKKTSIEMDDENICVNKTPQTPMTVIVSTQK</sequence>